<keyword evidence="3" id="KW-1185">Reference proteome</keyword>
<dbReference type="PROSITE" id="PS51257">
    <property type="entry name" value="PROKAR_LIPOPROTEIN"/>
    <property type="match status" value="1"/>
</dbReference>
<dbReference type="RefSeq" id="WP_380119107.1">
    <property type="nucleotide sequence ID" value="NZ_JBHSIU010000037.1"/>
</dbReference>
<evidence type="ECO:0008006" key="4">
    <source>
        <dbReference type="Google" id="ProtNLM"/>
    </source>
</evidence>
<organism evidence="2 3">
    <name type="scientific">Dactylosporangium cerinum</name>
    <dbReference type="NCBI Taxonomy" id="1434730"/>
    <lineage>
        <taxon>Bacteria</taxon>
        <taxon>Bacillati</taxon>
        <taxon>Actinomycetota</taxon>
        <taxon>Actinomycetes</taxon>
        <taxon>Micromonosporales</taxon>
        <taxon>Micromonosporaceae</taxon>
        <taxon>Dactylosporangium</taxon>
    </lineage>
</organism>
<proteinExistence type="predicted"/>
<feature type="transmembrane region" description="Helical" evidence="1">
    <location>
        <begin position="83"/>
        <end position="101"/>
    </location>
</feature>
<name>A0ABV9W2F0_9ACTN</name>
<keyword evidence="1" id="KW-1133">Transmembrane helix</keyword>
<accession>A0ABV9W2F0</accession>
<evidence type="ECO:0000313" key="2">
    <source>
        <dbReference type="EMBL" id="MFC5001735.1"/>
    </source>
</evidence>
<feature type="transmembrane region" description="Helical" evidence="1">
    <location>
        <begin position="50"/>
        <end position="71"/>
    </location>
</feature>
<keyword evidence="1" id="KW-0472">Membrane</keyword>
<protein>
    <recommendedName>
        <fullName evidence="4">DUF3592 domain-containing protein</fullName>
    </recommendedName>
</protein>
<gene>
    <name evidence="2" type="ORF">ACFPIJ_28340</name>
</gene>
<dbReference type="EMBL" id="JBHSIU010000037">
    <property type="protein sequence ID" value="MFC5001735.1"/>
    <property type="molecule type" value="Genomic_DNA"/>
</dbReference>
<dbReference type="Proteomes" id="UP001595912">
    <property type="component" value="Unassembled WGS sequence"/>
</dbReference>
<feature type="transmembrane region" description="Helical" evidence="1">
    <location>
        <begin position="188"/>
        <end position="211"/>
    </location>
</feature>
<sequence>MITARVKAAAWVGLAAVLCLGYGGYACTVVQELKGRYGDDDRILIQQGHAAAGILVGVVVAGWAAGILRGGALPAWRPRDWSGWTRAVALAVLVGLLAFAYDGARSLSDAYRSSEGRGVRGTLTVEDCTALEHGFDCEGTFRAADGSFEVERVSIYQDARPAGAVDGWVSGPRPLAMSDGTAGAWHNVVLQLGILALLWLTVAGFLTAAVWPSRAGPVG</sequence>
<evidence type="ECO:0000313" key="3">
    <source>
        <dbReference type="Proteomes" id="UP001595912"/>
    </source>
</evidence>
<keyword evidence="1" id="KW-0812">Transmembrane</keyword>
<comment type="caution">
    <text evidence="2">The sequence shown here is derived from an EMBL/GenBank/DDBJ whole genome shotgun (WGS) entry which is preliminary data.</text>
</comment>
<reference evidence="3" key="1">
    <citation type="journal article" date="2019" name="Int. J. Syst. Evol. Microbiol.">
        <title>The Global Catalogue of Microorganisms (GCM) 10K type strain sequencing project: providing services to taxonomists for standard genome sequencing and annotation.</title>
        <authorList>
            <consortium name="The Broad Institute Genomics Platform"/>
            <consortium name="The Broad Institute Genome Sequencing Center for Infectious Disease"/>
            <person name="Wu L."/>
            <person name="Ma J."/>
        </authorList>
    </citation>
    <scope>NUCLEOTIDE SEQUENCE [LARGE SCALE GENOMIC DNA]</scope>
    <source>
        <strain evidence="3">CGMCC 4.7152</strain>
    </source>
</reference>
<evidence type="ECO:0000256" key="1">
    <source>
        <dbReference type="SAM" id="Phobius"/>
    </source>
</evidence>